<feature type="domain" description="Dynein heavy chain coiled coil stalk" evidence="3">
    <location>
        <begin position="796"/>
        <end position="1066"/>
    </location>
</feature>
<gene>
    <name evidence="7" type="ORF">F2P81_001708</name>
</gene>
<dbReference type="PANTHER" id="PTHR46532:SF13">
    <property type="entry name" value="CYTOPLASMIC DYNEIN 1 HEAVY CHAIN 1"/>
    <property type="match status" value="1"/>
</dbReference>
<dbReference type="FunFam" id="3.40.50.300:FF:005616">
    <property type="entry name" value="Dynein, axonemal, heavy chain 11"/>
    <property type="match status" value="1"/>
</dbReference>
<evidence type="ECO:0000259" key="3">
    <source>
        <dbReference type="Pfam" id="PF12777"/>
    </source>
</evidence>
<keyword evidence="2" id="KW-0175">Coiled coil</keyword>
<dbReference type="SUPFAM" id="SSF52540">
    <property type="entry name" value="P-loop containing nucleoside triphosphate hydrolases"/>
    <property type="match status" value="2"/>
</dbReference>
<evidence type="ECO:0000313" key="7">
    <source>
        <dbReference type="EMBL" id="KAF0045179.1"/>
    </source>
</evidence>
<dbReference type="Gene3D" id="3.40.50.300">
    <property type="entry name" value="P-loop containing nucleotide triphosphate hydrolases"/>
    <property type="match status" value="3"/>
</dbReference>
<dbReference type="FunFam" id="3.40.50.300:FF:001221">
    <property type="entry name" value="Axonemal dynein heavy chain 8"/>
    <property type="match status" value="1"/>
</dbReference>
<comment type="similarity">
    <text evidence="1">Belongs to the dynein heavy chain family.</text>
</comment>
<dbReference type="GO" id="GO:0045505">
    <property type="term" value="F:dynein intermediate chain binding"/>
    <property type="evidence" value="ECO:0007669"/>
    <property type="project" value="InterPro"/>
</dbReference>
<dbReference type="Pfam" id="PF12775">
    <property type="entry name" value="AAA_7"/>
    <property type="match status" value="1"/>
</dbReference>
<dbReference type="Proteomes" id="UP000438429">
    <property type="component" value="Unassembled WGS sequence"/>
</dbReference>
<dbReference type="InterPro" id="IPR041589">
    <property type="entry name" value="DNAH3_AAA_lid_1"/>
</dbReference>
<dbReference type="FunFam" id="1.20.920.30:FF:000004">
    <property type="entry name" value="Dynein axonemal heavy chain 5"/>
    <property type="match status" value="1"/>
</dbReference>
<dbReference type="InterPro" id="IPR024743">
    <property type="entry name" value="Dynein_HC_stalk"/>
</dbReference>
<proteinExistence type="inferred from homology"/>
<dbReference type="InterPro" id="IPR041466">
    <property type="entry name" value="Dynein_AAA5_ext"/>
</dbReference>
<evidence type="ECO:0000259" key="5">
    <source>
        <dbReference type="Pfam" id="PF17852"/>
    </source>
</evidence>
<evidence type="ECO:0000259" key="6">
    <source>
        <dbReference type="Pfam" id="PF17857"/>
    </source>
</evidence>
<evidence type="ECO:0000259" key="4">
    <source>
        <dbReference type="Pfam" id="PF12780"/>
    </source>
</evidence>
<dbReference type="FunFam" id="1.10.472.130:FF:000009">
    <property type="entry name" value="Dynein heavy chain 5, axonemal"/>
    <property type="match status" value="1"/>
</dbReference>
<dbReference type="AlphaFoldDB" id="A0A6A4TK40"/>
<feature type="domain" description="Dynein heavy chain AAA module D4" evidence="4">
    <location>
        <begin position="619"/>
        <end position="757"/>
    </location>
</feature>
<sequence length="1077" mass="122579">MAPNCKVVFEPHNIDNASPATVSRNGMVFMSSSVLNWSPILEGWLEKRSPQEAEVLRGLFSSSFSELYRFSVQSLESKVDMLEAFVIMQCINMLQGLIPLKEQCGDLSREHLERLYVFALMWSVGALLELDDRRKMEIWLRRNDGIHLDLPDIPRDSEDIMFDYHVTADGQWIHWSTRVEEYVYPSELTPEYSSILVPNVDNVRTDFLIQTIARQGKAVLLIGEQGTAKTVIIKGYMSKYDPETHMGKSLNLSSATTPLMFQRTVESYVDKRMGTTYGPPAGKKMSIFIDDINMPVINEWGDQVTNEIVRQLMEQNGFFNLEKPGEFTNIVDVQFLAAMIHPGGGRNDIPQRLKRQFSIFNCTLPANSSIDKIFAHDPDRMYCINAFVPFSPSIERLPLLRRPGYTGVIGEGHFCARRGFFEEVGRAVPHLVSLTRRLWQLTKVKMLPTPAKFHYIFNLRDLSRVWQGMLNTSAEVVNSVPVLVALWKHECKRVIADRFTMPEDVEWFDQALAKLAKEELGEEHKNMVDYDVDRYFVDFLRDAPEATGEEPEDADVDLPKVYEPIESFESLKERLNMFLSHYNECIRGTGMDMVFFQDAMMHLIKVSRIIRTPGGNAFSYNTANLMDDLKGLYRTAGQHGKGISFIFTDNEIKDESFLEYMNNVLSSGEVSNLFARDEIDEILGDLIPVMKREFPRRPPTNENLYEYFMSRVRRNLHVVLCVSPVGEKFRNRALKFPALISGCTMDWFSRWPKDALVAGTYRRSTHVTPKSYLSFIQGYKTIYKEKRSEVQTLANRMNTGLQKLKEASQSVAALSKELEVKEKELQVANDKADMVLKEVTVKAQAAERVQVEVQKVKDKAQAIVDSISADKAIAEEKLEAARPALAEAEAALQTIKPSDIATVRTLGRPPHLIMRIMDCVLLLFQRRVNAVKIDPEKNCTTPSWQESLKLMTAGNFLGSLQQFPKDSINEEMVELLLPYFDMPDYNIETAKRVCGNVAGLASWTKAMASFFSINKEVLPLKANLAVQLNRLATANVDLQKAQAELDAKQAELDVVQGEYEKAMMEKQVNRFNPTSLK</sequence>
<dbReference type="Pfam" id="PF12777">
    <property type="entry name" value="MT"/>
    <property type="match status" value="1"/>
</dbReference>
<dbReference type="Pfam" id="PF12780">
    <property type="entry name" value="AAA_8"/>
    <property type="match status" value="1"/>
</dbReference>
<dbReference type="GO" id="GO:0005858">
    <property type="term" value="C:axonemal dynein complex"/>
    <property type="evidence" value="ECO:0007669"/>
    <property type="project" value="TreeGrafter"/>
</dbReference>
<dbReference type="Gene3D" id="1.10.472.130">
    <property type="match status" value="1"/>
</dbReference>
<dbReference type="GO" id="GO:0051959">
    <property type="term" value="F:dynein light intermediate chain binding"/>
    <property type="evidence" value="ECO:0007669"/>
    <property type="project" value="InterPro"/>
</dbReference>
<evidence type="ECO:0000256" key="2">
    <source>
        <dbReference type="SAM" id="Coils"/>
    </source>
</evidence>
<feature type="domain" description="Dynein heavy chain AAA 5 extension" evidence="5">
    <location>
        <begin position="56"/>
        <end position="176"/>
    </location>
</feature>
<dbReference type="Pfam" id="PF17852">
    <property type="entry name" value="Dynein_AAA_lid"/>
    <property type="match status" value="1"/>
</dbReference>
<dbReference type="GO" id="GO:0007018">
    <property type="term" value="P:microtubule-based movement"/>
    <property type="evidence" value="ECO:0007669"/>
    <property type="project" value="InterPro"/>
</dbReference>
<dbReference type="Gene3D" id="1.20.920.20">
    <property type="match status" value="1"/>
</dbReference>
<reference evidence="7 8" key="1">
    <citation type="submission" date="2019-06" db="EMBL/GenBank/DDBJ databases">
        <title>Draft genomes of female and male turbot (Scophthalmus maximus).</title>
        <authorList>
            <person name="Xu H."/>
            <person name="Xu X.-W."/>
            <person name="Shao C."/>
            <person name="Chen S."/>
        </authorList>
    </citation>
    <scope>NUCLEOTIDE SEQUENCE [LARGE SCALE GENOMIC DNA]</scope>
    <source>
        <strain evidence="7">Ysfricsl-2016a</strain>
        <tissue evidence="7">Blood</tissue>
    </source>
</reference>
<evidence type="ECO:0000256" key="1">
    <source>
        <dbReference type="ARBA" id="ARBA00008887"/>
    </source>
</evidence>
<accession>A0A6A4TK40</accession>
<name>A0A6A4TK40_SCOMX</name>
<feature type="coiled-coil region" evidence="2">
    <location>
        <begin position="1024"/>
        <end position="1065"/>
    </location>
</feature>
<dbReference type="Gene3D" id="1.20.920.30">
    <property type="match status" value="1"/>
</dbReference>
<evidence type="ECO:0000313" key="8">
    <source>
        <dbReference type="Proteomes" id="UP000438429"/>
    </source>
</evidence>
<dbReference type="InterPro" id="IPR027417">
    <property type="entry name" value="P-loop_NTPase"/>
</dbReference>
<dbReference type="Pfam" id="PF17857">
    <property type="entry name" value="AAA_lid_1"/>
    <property type="match status" value="1"/>
</dbReference>
<organism evidence="7 8">
    <name type="scientific">Scophthalmus maximus</name>
    <name type="common">Turbot</name>
    <name type="synonym">Psetta maxima</name>
    <dbReference type="NCBI Taxonomy" id="52904"/>
    <lineage>
        <taxon>Eukaryota</taxon>
        <taxon>Metazoa</taxon>
        <taxon>Chordata</taxon>
        <taxon>Craniata</taxon>
        <taxon>Vertebrata</taxon>
        <taxon>Euteleostomi</taxon>
        <taxon>Actinopterygii</taxon>
        <taxon>Neopterygii</taxon>
        <taxon>Teleostei</taxon>
        <taxon>Neoteleostei</taxon>
        <taxon>Acanthomorphata</taxon>
        <taxon>Carangaria</taxon>
        <taxon>Pleuronectiformes</taxon>
        <taxon>Pleuronectoidei</taxon>
        <taxon>Scophthalmidae</taxon>
        <taxon>Scophthalmus</taxon>
    </lineage>
</organism>
<protein>
    <submittedName>
        <fullName evidence="7">Uncharacterized protein</fullName>
    </submittedName>
</protein>
<dbReference type="EMBL" id="VEVO01000002">
    <property type="protein sequence ID" value="KAF0045179.1"/>
    <property type="molecule type" value="Genomic_DNA"/>
</dbReference>
<feature type="domain" description="Dynein heavy chain 3 AAA+ lid" evidence="6">
    <location>
        <begin position="432"/>
        <end position="517"/>
    </location>
</feature>
<comment type="caution">
    <text evidence="7">The sequence shown here is derived from an EMBL/GenBank/DDBJ whole genome shotgun (WGS) entry which is preliminary data.</text>
</comment>
<feature type="coiled-coil region" evidence="2">
    <location>
        <begin position="804"/>
        <end position="838"/>
    </location>
</feature>
<dbReference type="FunFam" id="1.20.920.20:FF:000004">
    <property type="entry name" value="Dynein axonemal heavy chain 5"/>
    <property type="match status" value="1"/>
</dbReference>
<dbReference type="InterPro" id="IPR024317">
    <property type="entry name" value="Dynein_heavy_chain_D4_dom"/>
</dbReference>
<dbReference type="InterPro" id="IPR026983">
    <property type="entry name" value="DHC"/>
</dbReference>
<dbReference type="PANTHER" id="PTHR46532">
    <property type="entry name" value="MALE FERTILITY FACTOR KL5"/>
    <property type="match status" value="1"/>
</dbReference>